<dbReference type="InterPro" id="IPR019410">
    <property type="entry name" value="Methyltransf_16"/>
</dbReference>
<dbReference type="Proteomes" id="UP001147746">
    <property type="component" value="Unassembled WGS sequence"/>
</dbReference>
<proteinExistence type="predicted"/>
<feature type="compositionally biased region" description="Basic residues" evidence="1">
    <location>
        <begin position="158"/>
        <end position="168"/>
    </location>
</feature>
<sequence>MNTRLAEFLAIGEEVTDAEEEAFLLFSQEIPSSNLGFVDSRATTVDVTIRGGEYSIHQSPTLLSSSRAGGTTGAVLWKITPHFAEWISSPSNPLRTHGFLSSDSVVTELGCGISALVALAVAPTVQHYIATDQEYVRRLFRTNVDANAAVNAPSAKQRGSKAKGKSATKKQSAGIPTASNITFTTLDWETDQPGLLKGCIESETSGRDTLHNNDNDVEEEDLGFDLLLSCDCIYNEALVAPFVRTCAEISRLRPAYQPSEESDSQSRRPPTVCIIAQQQRSPDVFETWLRETLREFRVWRLSDEALGDGLKGGNGYLVHLLMVREKN</sequence>
<reference evidence="2" key="2">
    <citation type="journal article" date="2023" name="IMA Fungus">
        <title>Comparative genomic study of the Penicillium genus elucidates a diverse pangenome and 15 lateral gene transfer events.</title>
        <authorList>
            <person name="Petersen C."/>
            <person name="Sorensen T."/>
            <person name="Nielsen M.R."/>
            <person name="Sondergaard T.E."/>
            <person name="Sorensen J.L."/>
            <person name="Fitzpatrick D.A."/>
            <person name="Frisvad J.C."/>
            <person name="Nielsen K.L."/>
        </authorList>
    </citation>
    <scope>NUCLEOTIDE SEQUENCE</scope>
    <source>
        <strain evidence="2">IBT 21472</strain>
    </source>
</reference>
<dbReference type="AlphaFoldDB" id="A0A9W9U8C3"/>
<name>A0A9W9U8C3_9EURO</name>
<dbReference type="PANTHER" id="PTHR14614:SF109">
    <property type="entry name" value="RIBOSOMAL LYSINE N-METHYLTRANSFERASE 5"/>
    <property type="match status" value="1"/>
</dbReference>
<dbReference type="GO" id="GO:0008757">
    <property type="term" value="F:S-adenosylmethionine-dependent methyltransferase activity"/>
    <property type="evidence" value="ECO:0007669"/>
    <property type="project" value="UniProtKB-ARBA"/>
</dbReference>
<organism evidence="2 3">
    <name type="scientific">Penicillium atrosanguineum</name>
    <dbReference type="NCBI Taxonomy" id="1132637"/>
    <lineage>
        <taxon>Eukaryota</taxon>
        <taxon>Fungi</taxon>
        <taxon>Dikarya</taxon>
        <taxon>Ascomycota</taxon>
        <taxon>Pezizomycotina</taxon>
        <taxon>Eurotiomycetes</taxon>
        <taxon>Eurotiomycetidae</taxon>
        <taxon>Eurotiales</taxon>
        <taxon>Aspergillaceae</taxon>
        <taxon>Penicillium</taxon>
    </lineage>
</organism>
<evidence type="ECO:0000256" key="1">
    <source>
        <dbReference type="SAM" id="MobiDB-lite"/>
    </source>
</evidence>
<dbReference type="Gene3D" id="3.40.50.150">
    <property type="entry name" value="Vaccinia Virus protein VP39"/>
    <property type="match status" value="1"/>
</dbReference>
<reference evidence="2" key="1">
    <citation type="submission" date="2022-12" db="EMBL/GenBank/DDBJ databases">
        <authorList>
            <person name="Petersen C."/>
        </authorList>
    </citation>
    <scope>NUCLEOTIDE SEQUENCE</scope>
    <source>
        <strain evidence="2">IBT 21472</strain>
    </source>
</reference>
<accession>A0A9W9U8C3</accession>
<evidence type="ECO:0008006" key="4">
    <source>
        <dbReference type="Google" id="ProtNLM"/>
    </source>
</evidence>
<keyword evidence="3" id="KW-1185">Reference proteome</keyword>
<evidence type="ECO:0000313" key="3">
    <source>
        <dbReference type="Proteomes" id="UP001147746"/>
    </source>
</evidence>
<evidence type="ECO:0000313" key="2">
    <source>
        <dbReference type="EMBL" id="KAJ5324706.1"/>
    </source>
</evidence>
<feature type="region of interest" description="Disordered" evidence="1">
    <location>
        <begin position="152"/>
        <end position="174"/>
    </location>
</feature>
<dbReference type="GO" id="GO:0005829">
    <property type="term" value="C:cytosol"/>
    <property type="evidence" value="ECO:0007669"/>
    <property type="project" value="TreeGrafter"/>
</dbReference>
<gene>
    <name evidence="2" type="ORF">N7476_003306</name>
</gene>
<comment type="caution">
    <text evidence="2">The sequence shown here is derived from an EMBL/GenBank/DDBJ whole genome shotgun (WGS) entry which is preliminary data.</text>
</comment>
<dbReference type="InterPro" id="IPR029063">
    <property type="entry name" value="SAM-dependent_MTases_sf"/>
</dbReference>
<protein>
    <recommendedName>
        <fullName evidence="4">Diaminohydroxyphosphoribosylamino-pyrimidine deaminase</fullName>
    </recommendedName>
</protein>
<dbReference type="OrthoDB" id="2529286at2759"/>
<dbReference type="GO" id="GO:0032991">
    <property type="term" value="C:protein-containing complex"/>
    <property type="evidence" value="ECO:0007669"/>
    <property type="project" value="TreeGrafter"/>
</dbReference>
<dbReference type="PANTHER" id="PTHR14614">
    <property type="entry name" value="HEPATOCELLULAR CARCINOMA-ASSOCIATED ANTIGEN"/>
    <property type="match status" value="1"/>
</dbReference>
<dbReference type="EMBL" id="JAPZBO010000002">
    <property type="protein sequence ID" value="KAJ5324706.1"/>
    <property type="molecule type" value="Genomic_DNA"/>
</dbReference>